<reference evidence="1" key="1">
    <citation type="journal article" date="2020" name="Cell">
        <title>Large-Scale Comparative Analyses of Tick Genomes Elucidate Their Genetic Diversity and Vector Capacities.</title>
        <authorList>
            <consortium name="Tick Genome and Microbiome Consortium (TIGMIC)"/>
            <person name="Jia N."/>
            <person name="Wang J."/>
            <person name="Shi W."/>
            <person name="Du L."/>
            <person name="Sun Y."/>
            <person name="Zhan W."/>
            <person name="Jiang J.F."/>
            <person name="Wang Q."/>
            <person name="Zhang B."/>
            <person name="Ji P."/>
            <person name="Bell-Sakyi L."/>
            <person name="Cui X.M."/>
            <person name="Yuan T.T."/>
            <person name="Jiang B.G."/>
            <person name="Yang W.F."/>
            <person name="Lam T.T."/>
            <person name="Chang Q.C."/>
            <person name="Ding S.J."/>
            <person name="Wang X.J."/>
            <person name="Zhu J.G."/>
            <person name="Ruan X.D."/>
            <person name="Zhao L."/>
            <person name="Wei J.T."/>
            <person name="Ye R.Z."/>
            <person name="Que T.C."/>
            <person name="Du C.H."/>
            <person name="Zhou Y.H."/>
            <person name="Cheng J.X."/>
            <person name="Dai P.F."/>
            <person name="Guo W.B."/>
            <person name="Han X.H."/>
            <person name="Huang E.J."/>
            <person name="Li L.F."/>
            <person name="Wei W."/>
            <person name="Gao Y.C."/>
            <person name="Liu J.Z."/>
            <person name="Shao H.Z."/>
            <person name="Wang X."/>
            <person name="Wang C.C."/>
            <person name="Yang T.C."/>
            <person name="Huo Q.B."/>
            <person name="Li W."/>
            <person name="Chen H.Y."/>
            <person name="Chen S.E."/>
            <person name="Zhou L.G."/>
            <person name="Ni X.B."/>
            <person name="Tian J.H."/>
            <person name="Sheng Y."/>
            <person name="Liu T."/>
            <person name="Pan Y.S."/>
            <person name="Xia L.Y."/>
            <person name="Li J."/>
            <person name="Zhao F."/>
            <person name="Cao W.C."/>
        </authorList>
    </citation>
    <scope>NUCLEOTIDE SEQUENCE</scope>
    <source>
        <strain evidence="1">Rmic-2018</strain>
    </source>
</reference>
<gene>
    <name evidence="1" type="ORF">HPB51_018120</name>
</gene>
<comment type="caution">
    <text evidence="1">The sequence shown here is derived from an EMBL/GenBank/DDBJ whole genome shotgun (WGS) entry which is preliminary data.</text>
</comment>
<name>A0A9J6E3T6_RHIMP</name>
<dbReference type="Proteomes" id="UP000821866">
    <property type="component" value="Chromosome 4"/>
</dbReference>
<dbReference type="AlphaFoldDB" id="A0A9J6E3T6"/>
<dbReference type="EMBL" id="JABSTU010000006">
    <property type="protein sequence ID" value="KAH8028696.1"/>
    <property type="molecule type" value="Genomic_DNA"/>
</dbReference>
<dbReference type="VEuPathDB" id="VectorBase:LOC119167411"/>
<proteinExistence type="predicted"/>
<reference evidence="1" key="2">
    <citation type="submission" date="2021-09" db="EMBL/GenBank/DDBJ databases">
        <authorList>
            <person name="Jia N."/>
            <person name="Wang J."/>
            <person name="Shi W."/>
            <person name="Du L."/>
            <person name="Sun Y."/>
            <person name="Zhan W."/>
            <person name="Jiang J."/>
            <person name="Wang Q."/>
            <person name="Zhang B."/>
            <person name="Ji P."/>
            <person name="Sakyi L.B."/>
            <person name="Cui X."/>
            <person name="Yuan T."/>
            <person name="Jiang B."/>
            <person name="Yang W."/>
            <person name="Lam T.T.-Y."/>
            <person name="Chang Q."/>
            <person name="Ding S."/>
            <person name="Wang X."/>
            <person name="Zhu J."/>
            <person name="Ruan X."/>
            <person name="Zhao L."/>
            <person name="Wei J."/>
            <person name="Que T."/>
            <person name="Du C."/>
            <person name="Cheng J."/>
            <person name="Dai P."/>
            <person name="Han X."/>
            <person name="Huang E."/>
            <person name="Gao Y."/>
            <person name="Liu J."/>
            <person name="Shao H."/>
            <person name="Ye R."/>
            <person name="Li L."/>
            <person name="Wei W."/>
            <person name="Wang X."/>
            <person name="Wang C."/>
            <person name="Huo Q."/>
            <person name="Li W."/>
            <person name="Guo W."/>
            <person name="Chen H."/>
            <person name="Chen S."/>
            <person name="Zhou L."/>
            <person name="Zhou L."/>
            <person name="Ni X."/>
            <person name="Tian J."/>
            <person name="Zhou Y."/>
            <person name="Sheng Y."/>
            <person name="Liu T."/>
            <person name="Pan Y."/>
            <person name="Xia L."/>
            <person name="Li J."/>
            <person name="Zhao F."/>
            <person name="Cao W."/>
        </authorList>
    </citation>
    <scope>NUCLEOTIDE SEQUENCE</scope>
    <source>
        <strain evidence="1">Rmic-2018</strain>
        <tissue evidence="1">Larvae</tissue>
    </source>
</reference>
<protein>
    <submittedName>
        <fullName evidence="1">Uncharacterized protein</fullName>
    </submittedName>
</protein>
<keyword evidence="2" id="KW-1185">Reference proteome</keyword>
<sequence length="171" mass="19087">MADADPETLLEWLNMGQGDERDMQLIALEQLCMLLLMSDNVDRCFESLLTACFNIHPGLIDFLSRHSLILHDLKDRLLSFRTAQTTVVDSSLNAQRHRKQLAVVTVAVFGGRPSTFLSPNGLLVAPILLGDVATVRRGWCLPLEATSPGFNGSAWLARGRRLQGEWTRTER</sequence>
<evidence type="ECO:0000313" key="1">
    <source>
        <dbReference type="EMBL" id="KAH8028696.1"/>
    </source>
</evidence>
<organism evidence="1 2">
    <name type="scientific">Rhipicephalus microplus</name>
    <name type="common">Cattle tick</name>
    <name type="synonym">Boophilus microplus</name>
    <dbReference type="NCBI Taxonomy" id="6941"/>
    <lineage>
        <taxon>Eukaryota</taxon>
        <taxon>Metazoa</taxon>
        <taxon>Ecdysozoa</taxon>
        <taxon>Arthropoda</taxon>
        <taxon>Chelicerata</taxon>
        <taxon>Arachnida</taxon>
        <taxon>Acari</taxon>
        <taxon>Parasitiformes</taxon>
        <taxon>Ixodida</taxon>
        <taxon>Ixodoidea</taxon>
        <taxon>Ixodidae</taxon>
        <taxon>Rhipicephalinae</taxon>
        <taxon>Rhipicephalus</taxon>
        <taxon>Boophilus</taxon>
    </lineage>
</organism>
<accession>A0A9J6E3T6</accession>
<evidence type="ECO:0000313" key="2">
    <source>
        <dbReference type="Proteomes" id="UP000821866"/>
    </source>
</evidence>